<dbReference type="AlphaFoldDB" id="A0A9P7VZ13"/>
<protein>
    <submittedName>
        <fullName evidence="1">Uncharacterized protein</fullName>
    </submittedName>
</protein>
<dbReference type="RefSeq" id="XP_043042865.1">
    <property type="nucleotide sequence ID" value="XM_043181849.1"/>
</dbReference>
<evidence type="ECO:0000313" key="2">
    <source>
        <dbReference type="Proteomes" id="UP000812287"/>
    </source>
</evidence>
<dbReference type="OrthoDB" id="2322499at2759"/>
<dbReference type="Proteomes" id="UP000812287">
    <property type="component" value="Unassembled WGS sequence"/>
</dbReference>
<organism evidence="1 2">
    <name type="scientific">Guyanagaster necrorhizus</name>
    <dbReference type="NCBI Taxonomy" id="856835"/>
    <lineage>
        <taxon>Eukaryota</taxon>
        <taxon>Fungi</taxon>
        <taxon>Dikarya</taxon>
        <taxon>Basidiomycota</taxon>
        <taxon>Agaricomycotina</taxon>
        <taxon>Agaricomycetes</taxon>
        <taxon>Agaricomycetidae</taxon>
        <taxon>Agaricales</taxon>
        <taxon>Marasmiineae</taxon>
        <taxon>Physalacriaceae</taxon>
        <taxon>Guyanagaster</taxon>
    </lineage>
</organism>
<proteinExistence type="predicted"/>
<accession>A0A9P7VZ13</accession>
<gene>
    <name evidence="1" type="ORF">BT62DRAFT_680145</name>
</gene>
<sequence>MIHFMEQTRGKHLAREHTAMINSRKAVAASLLRTYKLSSSGTPYTTILPNVVDFYKFDPVRRLLDLPDEVNVDEHSFASIVPQIDASCQAWCDRIHDELIQVVGHPDPSSLQTTEQKVAFLKLARNVFFCESRCRYSWIGVSKESKLYYPQVLARQYSVIESDFHEDDPPDSTISLWCWRRCAWTAKHLSLNNKASIVVSALITALDRDPEQTAVDDMDKLEQLYQCSLCEHNGFLFVSGKVIYGWRAFVSKRSTQLSVIVVFFQIRHLRDEHALHVENNILTLMTQKDFEAVPMSDADGKLLDWYKERDDLRWRCLRCRHLSSETETCSPFFPGIRFPLLKRA</sequence>
<reference evidence="1" key="1">
    <citation type="submission" date="2020-11" db="EMBL/GenBank/DDBJ databases">
        <title>Adaptations for nitrogen fixation in a non-lichenized fungal sporocarp promotes dispersal by wood-feeding termites.</title>
        <authorList>
            <consortium name="DOE Joint Genome Institute"/>
            <person name="Koch R.A."/>
            <person name="Yoon G."/>
            <person name="Arayal U."/>
            <person name="Lail K."/>
            <person name="Amirebrahimi M."/>
            <person name="Labutti K."/>
            <person name="Lipzen A."/>
            <person name="Riley R."/>
            <person name="Barry K."/>
            <person name="Henrissat B."/>
            <person name="Grigoriev I.V."/>
            <person name="Herr J.R."/>
            <person name="Aime M.C."/>
        </authorList>
    </citation>
    <scope>NUCLEOTIDE SEQUENCE</scope>
    <source>
        <strain evidence="1">MCA 3950</strain>
    </source>
</reference>
<dbReference type="EMBL" id="MU250528">
    <property type="protein sequence ID" value="KAG7449365.1"/>
    <property type="molecule type" value="Genomic_DNA"/>
</dbReference>
<comment type="caution">
    <text evidence="1">The sequence shown here is derived from an EMBL/GenBank/DDBJ whole genome shotgun (WGS) entry which is preliminary data.</text>
</comment>
<keyword evidence="2" id="KW-1185">Reference proteome</keyword>
<name>A0A9P7VZ13_9AGAR</name>
<evidence type="ECO:0000313" key="1">
    <source>
        <dbReference type="EMBL" id="KAG7449365.1"/>
    </source>
</evidence>
<dbReference type="GeneID" id="66104145"/>